<reference evidence="8" key="2">
    <citation type="submission" date="2023-03" db="EMBL/GenBank/DDBJ databases">
        <authorList>
            <person name="Inwood S.N."/>
            <person name="Skelly J.G."/>
            <person name="Guhlin J."/>
            <person name="Harrop T.W.R."/>
            <person name="Goldson S.G."/>
            <person name="Dearden P.K."/>
        </authorList>
    </citation>
    <scope>NUCLEOTIDE SEQUENCE</scope>
    <source>
        <strain evidence="8">Lincoln</strain>
        <tissue evidence="8">Whole body</tissue>
    </source>
</reference>
<dbReference type="GO" id="GO:0051301">
    <property type="term" value="P:cell division"/>
    <property type="evidence" value="ECO:0007669"/>
    <property type="project" value="UniProtKB-KW"/>
</dbReference>
<evidence type="ECO:0000256" key="5">
    <source>
        <dbReference type="ARBA" id="ARBA00023242"/>
    </source>
</evidence>
<evidence type="ECO:0000313" key="8">
    <source>
        <dbReference type="EMBL" id="KAK0179562.1"/>
    </source>
</evidence>
<evidence type="ECO:0000256" key="1">
    <source>
        <dbReference type="ARBA" id="ARBA00004123"/>
    </source>
</evidence>
<reference evidence="8" key="1">
    <citation type="journal article" date="2023" name="bioRxiv">
        <title>Scaffold-level genome assemblies of two parasitoid biocontrol wasps reveal the parthenogenesis mechanism and an associated novel virus.</title>
        <authorList>
            <person name="Inwood S."/>
            <person name="Skelly J."/>
            <person name="Guhlin J."/>
            <person name="Harrop T."/>
            <person name="Goldson S."/>
            <person name="Dearden P."/>
        </authorList>
    </citation>
    <scope>NUCLEOTIDE SEQUENCE</scope>
    <source>
        <strain evidence="8">Lincoln</strain>
        <tissue evidence="8">Whole body</tissue>
    </source>
</reference>
<feature type="coiled-coil region" evidence="7">
    <location>
        <begin position="168"/>
        <end position="452"/>
    </location>
</feature>
<evidence type="ECO:0000256" key="4">
    <source>
        <dbReference type="ARBA" id="ARBA00022776"/>
    </source>
</evidence>
<dbReference type="GO" id="GO:0072686">
    <property type="term" value="C:mitotic spindle"/>
    <property type="evidence" value="ECO:0007669"/>
    <property type="project" value="TreeGrafter"/>
</dbReference>
<evidence type="ECO:0000256" key="6">
    <source>
        <dbReference type="ARBA" id="ARBA00023306"/>
    </source>
</evidence>
<feature type="coiled-coil region" evidence="7">
    <location>
        <begin position="487"/>
        <end position="588"/>
    </location>
</feature>
<dbReference type="GO" id="GO:0007094">
    <property type="term" value="P:mitotic spindle assembly checkpoint signaling"/>
    <property type="evidence" value="ECO:0007669"/>
    <property type="project" value="InterPro"/>
</dbReference>
<dbReference type="Gene3D" id="1.20.5.170">
    <property type="match status" value="1"/>
</dbReference>
<evidence type="ECO:0000313" key="9">
    <source>
        <dbReference type="Proteomes" id="UP001168972"/>
    </source>
</evidence>
<keyword evidence="9" id="KW-1185">Reference proteome</keyword>
<protein>
    <recommendedName>
        <fullName evidence="10">Mitotic spindle assembly checkpoint protein MAD1</fullName>
    </recommendedName>
</protein>
<dbReference type="SUPFAM" id="SSF75704">
    <property type="entry name" value="Mitotic arrest deficient-like 1, Mad1"/>
    <property type="match status" value="1"/>
</dbReference>
<dbReference type="Pfam" id="PF05557">
    <property type="entry name" value="MAD"/>
    <property type="match status" value="2"/>
</dbReference>
<comment type="caution">
    <text evidence="8">The sequence shown here is derived from an EMBL/GenBank/DDBJ whole genome shotgun (WGS) entry which is preliminary data.</text>
</comment>
<dbReference type="Proteomes" id="UP001168972">
    <property type="component" value="Unassembled WGS sequence"/>
</dbReference>
<keyword evidence="7" id="KW-0175">Coiled coil</keyword>
<organism evidence="8 9">
    <name type="scientific">Microctonus hyperodae</name>
    <name type="common">Parasitoid wasp</name>
    <dbReference type="NCBI Taxonomy" id="165561"/>
    <lineage>
        <taxon>Eukaryota</taxon>
        <taxon>Metazoa</taxon>
        <taxon>Ecdysozoa</taxon>
        <taxon>Arthropoda</taxon>
        <taxon>Hexapoda</taxon>
        <taxon>Insecta</taxon>
        <taxon>Pterygota</taxon>
        <taxon>Neoptera</taxon>
        <taxon>Endopterygota</taxon>
        <taxon>Hymenoptera</taxon>
        <taxon>Apocrita</taxon>
        <taxon>Ichneumonoidea</taxon>
        <taxon>Braconidae</taxon>
        <taxon>Euphorinae</taxon>
        <taxon>Microctonus</taxon>
    </lineage>
</organism>
<sequence>MGDKDPTTIIKMLNDLTSTSDNYRRNSNVSLRLSGTGITPPLSMSWKNDDGLTGSSISKKCNEFSRIHATEEHINSGVSHGESETPSKRIKLSETRQSLSLSCNETDVPGSPFEWRRLKGEIISLRTRLSHQETTIQQLHNIRKQIEEIFQKEKNMLEMQTTLDKQTIKQLELRVESARNVAQEARDSQTAVENEMFQMKAKLEQKIVALLEENVKLTEHTTYANVNDNAPSPNINNQSEVSEVQENLEKAQERINVLESQLKDAHELQQEFELQKVELQNAKIKIEKLECERALWEEGKSLLSRAARANELEKELHAARETIGMMRESIKGKLLIEEQMSNIMQRLKHTEMVERQVADLEVKNNELMIKLGEYDAIGIGDGPSALKKEIHRLQQAEALLTAEEGEMCSRIDTLQRENQTLQRNYEETKTIANEMTASTEKLNKLVARLQKKVLLVSRERDSYRQQLDLYEKEMPAADSNSISNDRIPALERTLESYRDLVSKLEANLAASDVVTSREEYQKLRDENEKLKAELEHRILKGDFNCNARVLHFKMNPAAIASQQNEDKMKALYAEVEELRSQIKLGNSETFTGSSSVHAKEIAELKQSHEIKITRLKDAFKASSQEYRQACYQLFGWRVDRTKEGRYKLSSQYADSPDDYLYFHVGDGVDLLETPFSATLGPLIEQHLQIQHSVPMFLNAVQSELFILQTTTNVMS</sequence>
<dbReference type="InterPro" id="IPR008672">
    <property type="entry name" value="Mad1"/>
</dbReference>
<name>A0AA39KZP1_MICHY</name>
<dbReference type="Gene3D" id="3.30.457.60">
    <property type="match status" value="1"/>
</dbReference>
<keyword evidence="4" id="KW-0498">Mitosis</keyword>
<dbReference type="GO" id="GO:0000776">
    <property type="term" value="C:kinetochore"/>
    <property type="evidence" value="ECO:0007669"/>
    <property type="project" value="TreeGrafter"/>
</dbReference>
<dbReference type="PANTHER" id="PTHR23168:SF0">
    <property type="entry name" value="MITOTIC SPINDLE ASSEMBLY CHECKPOINT PROTEIN MAD1"/>
    <property type="match status" value="1"/>
</dbReference>
<dbReference type="AlphaFoldDB" id="A0AA39KZP1"/>
<dbReference type="EMBL" id="JAQQBR010000003">
    <property type="protein sequence ID" value="KAK0179562.1"/>
    <property type="molecule type" value="Genomic_DNA"/>
</dbReference>
<dbReference type="Gene3D" id="6.10.250.90">
    <property type="match status" value="1"/>
</dbReference>
<dbReference type="GO" id="GO:0005635">
    <property type="term" value="C:nuclear envelope"/>
    <property type="evidence" value="ECO:0007669"/>
    <property type="project" value="TreeGrafter"/>
</dbReference>
<comment type="subcellular location">
    <subcellularLocation>
        <location evidence="1">Nucleus</location>
    </subcellularLocation>
</comment>
<evidence type="ECO:0008006" key="10">
    <source>
        <dbReference type="Google" id="ProtNLM"/>
    </source>
</evidence>
<gene>
    <name evidence="8" type="ORF">PV327_005303</name>
</gene>
<keyword evidence="5" id="KW-0539">Nucleus</keyword>
<evidence type="ECO:0000256" key="7">
    <source>
        <dbReference type="SAM" id="Coils"/>
    </source>
</evidence>
<keyword evidence="3" id="KW-0132">Cell division</keyword>
<evidence type="ECO:0000256" key="3">
    <source>
        <dbReference type="ARBA" id="ARBA00022618"/>
    </source>
</evidence>
<dbReference type="GO" id="GO:0051315">
    <property type="term" value="P:attachment of mitotic spindle microtubules to kinetochore"/>
    <property type="evidence" value="ECO:0007669"/>
    <property type="project" value="TreeGrafter"/>
</dbReference>
<evidence type="ECO:0000256" key="2">
    <source>
        <dbReference type="ARBA" id="ARBA00008029"/>
    </source>
</evidence>
<proteinExistence type="inferred from homology"/>
<dbReference type="PANTHER" id="PTHR23168">
    <property type="entry name" value="MITOTIC SPINDLE ASSEMBLY CHECKPOINT PROTEIN MAD1 MITOTIC ARREST DEFICIENT-LIKE PROTEIN 1"/>
    <property type="match status" value="1"/>
</dbReference>
<accession>A0AA39KZP1</accession>
<comment type="similarity">
    <text evidence="2">Belongs to the MAD1 family.</text>
</comment>
<keyword evidence="6" id="KW-0131">Cell cycle</keyword>